<feature type="compositionally biased region" description="Acidic residues" evidence="1">
    <location>
        <begin position="446"/>
        <end position="465"/>
    </location>
</feature>
<evidence type="ECO:0000313" key="2">
    <source>
        <dbReference type="EMBL" id="TQN30266.1"/>
    </source>
</evidence>
<comment type="caution">
    <text evidence="2">The sequence shown here is derived from an EMBL/GenBank/DDBJ whole genome shotgun (WGS) entry which is preliminary data.</text>
</comment>
<gene>
    <name evidence="2" type="ORF">FHX37_0133</name>
</gene>
<reference evidence="2 3" key="1">
    <citation type="submission" date="2019-06" db="EMBL/GenBank/DDBJ databases">
        <title>Sequencing the genomes of 1000 actinobacteria strains.</title>
        <authorList>
            <person name="Klenk H.-P."/>
        </authorList>
    </citation>
    <scope>NUCLEOTIDE SEQUENCE [LARGE SCALE GENOMIC DNA]</scope>
    <source>
        <strain evidence="2 3">DSM 45015</strain>
    </source>
</reference>
<keyword evidence="3" id="KW-1185">Reference proteome</keyword>
<evidence type="ECO:0000313" key="3">
    <source>
        <dbReference type="Proteomes" id="UP000317422"/>
    </source>
</evidence>
<proteinExistence type="predicted"/>
<dbReference type="Proteomes" id="UP000317422">
    <property type="component" value="Unassembled WGS sequence"/>
</dbReference>
<dbReference type="EMBL" id="VFQC01000001">
    <property type="protein sequence ID" value="TQN30266.1"/>
    <property type="molecule type" value="Genomic_DNA"/>
</dbReference>
<dbReference type="OrthoDB" id="4008201at2"/>
<name>A0A543NEM5_9ACTN</name>
<organism evidence="2 3">
    <name type="scientific">Haloactinospora alba</name>
    <dbReference type="NCBI Taxonomy" id="405555"/>
    <lineage>
        <taxon>Bacteria</taxon>
        <taxon>Bacillati</taxon>
        <taxon>Actinomycetota</taxon>
        <taxon>Actinomycetes</taxon>
        <taxon>Streptosporangiales</taxon>
        <taxon>Nocardiopsidaceae</taxon>
        <taxon>Haloactinospora</taxon>
    </lineage>
</organism>
<dbReference type="RefSeq" id="WP_141921541.1">
    <property type="nucleotide sequence ID" value="NZ_VFQC01000001.1"/>
</dbReference>
<evidence type="ECO:0000256" key="1">
    <source>
        <dbReference type="SAM" id="MobiDB-lite"/>
    </source>
</evidence>
<feature type="region of interest" description="Disordered" evidence="1">
    <location>
        <begin position="443"/>
        <end position="465"/>
    </location>
</feature>
<sequence>MTTTTTGAPTLRLTEHPLQRCGARALTELAGQHEPHQVTPEDMDRAEARIINDVVAAATAPREAAGYDWWKVLFTLYPNAKPTHAKRERTREGLHPQVQEMFAPDQDTGVLRPCTFCGTRCSVLWAKATLPMFDSVRAVNTLPPGVAGWPVCRSCRLAMWALPYGAWVAAGSATVLTCDNPEVERAFVARNTLRARRIHQFGFSGLRSGAGPEAVALQALRKHAADAPAATALWMFKNDNQEPWLKTSGTRTGVARFLHRMLADRDCQSGWKRLRHALERRDSSGAVTLSGATGAARTLFDADLQSGDRLLSELWRRAARTEEYHWSTLWQWRALAALYAEVMYEVDNQQLRPAATLVARWIAAESSRGRFNEYRQVAGSAYHLHKLLMTAGARLYLNGEAPADITNVAPELLASGQHGWRNRGLLFFEVLAELRRLEVSIGTAADAEEDDDKDPLSDGDDEEDA</sequence>
<protein>
    <submittedName>
        <fullName evidence="2">CRISPR-associated protein Cst1</fullName>
    </submittedName>
</protein>
<accession>A0A543NEM5</accession>
<dbReference type="AlphaFoldDB" id="A0A543NEM5"/>